<sequence>MEVLTILSSFAGLLIEGGKCLSREIGYFIDYKENNDELKTQMEDLLAKRRDIKKFVEAALMRGEEIREAVGHWTRSVDKIEEEVINFHHDFESVQNDGKCRIGCCPARYILGKKAIKKLTYVSSLIERAPSPYQVSIPPSIPRSVTSAMGDLMPLESRSLDRNSVMEALKNENIHMIGVYGMEGVGKTTLIRQVGKQAEEEGVFYHVVVVVVSQTPNLKNIQGAIAEMLGLKLNENDSIEIRANTLYTRLKQEKSVLIILDDLSERVDLSHIGIPHGNEHKGCKVLLTTRDQNVCHAMGREDSQSMKTIELGVLSEQEAWALFRWSTGEVVESLELIVVASEVAAQCRGLPLTIVTLGRALHGKQEIGAWEHAATELKNSKATNIKEMERSIVYSCIKFSYEQLPNEEIKQLFLLCCLFPKDHNISVEEVVEYGMGEGLFEDIDMLDEARGKAQRIINNLKDCRLLLNGDERKVSYLRCGLDREIGHVRVHEVVRDMGISIASSSSSVEERQELNGWPPSNNKRESKDEHVRRMSLMHNQILELPSQLEYPQLQTLLMQFNYMLEEVTIPDTFFEGMAALRVLGLTNNGYMPVPMSLYSLTNLRTLRLHCKKTSNLSGLRELRELQILVLTVTSDKEHMLPKELGQLTNLRLLDFQCNNNSITIAPQVI</sequence>
<evidence type="ECO:0000256" key="4">
    <source>
        <dbReference type="ARBA" id="ARBA00022840"/>
    </source>
</evidence>
<evidence type="ECO:0000259" key="5">
    <source>
        <dbReference type="Pfam" id="PF00931"/>
    </source>
</evidence>
<keyword evidence="4" id="KW-0067">ATP-binding</keyword>
<keyword evidence="6" id="KW-1185">Reference proteome</keyword>
<dbReference type="STRING" id="4432.A0A1U8B979"/>
<evidence type="ECO:0000256" key="3">
    <source>
        <dbReference type="ARBA" id="ARBA00022821"/>
    </source>
</evidence>
<dbReference type="SUPFAM" id="SSF52540">
    <property type="entry name" value="P-loop containing nucleoside triphosphate hydrolases"/>
    <property type="match status" value="1"/>
</dbReference>
<dbReference type="FunFam" id="3.40.50.300:FF:001091">
    <property type="entry name" value="Probable disease resistance protein At1g61300"/>
    <property type="match status" value="1"/>
</dbReference>
<proteinExistence type="inferred from homology"/>
<dbReference type="InterPro" id="IPR032675">
    <property type="entry name" value="LRR_dom_sf"/>
</dbReference>
<dbReference type="GO" id="GO:0006952">
    <property type="term" value="P:defense response"/>
    <property type="evidence" value="ECO:0007669"/>
    <property type="project" value="UniProtKB-KW"/>
</dbReference>
<dbReference type="Gene3D" id="3.80.10.10">
    <property type="entry name" value="Ribonuclease Inhibitor"/>
    <property type="match status" value="1"/>
</dbReference>
<keyword evidence="2" id="KW-0677">Repeat</keyword>
<dbReference type="SUPFAM" id="SSF52058">
    <property type="entry name" value="L domain-like"/>
    <property type="match status" value="1"/>
</dbReference>
<dbReference type="PRINTS" id="PR00364">
    <property type="entry name" value="DISEASERSIST"/>
</dbReference>
<dbReference type="Pfam" id="PF00931">
    <property type="entry name" value="NB-ARC"/>
    <property type="match status" value="1"/>
</dbReference>
<dbReference type="PANTHER" id="PTHR33463">
    <property type="entry name" value="NB-ARC DOMAIN-CONTAINING PROTEIN-RELATED"/>
    <property type="match status" value="1"/>
</dbReference>
<dbReference type="PANTHER" id="PTHR33463:SF218">
    <property type="entry name" value="DISEASE RESISTANCE PROTEIN RPS2-LIKE"/>
    <property type="match status" value="1"/>
</dbReference>
<name>A0A1U8B979_NELNU</name>
<gene>
    <name evidence="7" type="primary">LOC104608556</name>
</gene>
<keyword evidence="3" id="KW-0611">Plant defense</keyword>
<dbReference type="GeneID" id="104608556"/>
<reference evidence="7" key="1">
    <citation type="submission" date="2025-08" db="UniProtKB">
        <authorList>
            <consortium name="RefSeq"/>
        </authorList>
    </citation>
    <scope>IDENTIFICATION</scope>
</reference>
<feature type="domain" description="NB-ARC" evidence="5">
    <location>
        <begin position="163"/>
        <end position="324"/>
    </location>
</feature>
<dbReference type="GO" id="GO:0043531">
    <property type="term" value="F:ADP binding"/>
    <property type="evidence" value="ECO:0007669"/>
    <property type="project" value="InterPro"/>
</dbReference>
<dbReference type="Proteomes" id="UP000189703">
    <property type="component" value="Unplaced"/>
</dbReference>
<dbReference type="Gene3D" id="1.10.8.430">
    <property type="entry name" value="Helical domain of apoptotic protease-activating factors"/>
    <property type="match status" value="1"/>
</dbReference>
<organism evidence="6 7">
    <name type="scientific">Nelumbo nucifera</name>
    <name type="common">Sacred lotus</name>
    <dbReference type="NCBI Taxonomy" id="4432"/>
    <lineage>
        <taxon>Eukaryota</taxon>
        <taxon>Viridiplantae</taxon>
        <taxon>Streptophyta</taxon>
        <taxon>Embryophyta</taxon>
        <taxon>Tracheophyta</taxon>
        <taxon>Spermatophyta</taxon>
        <taxon>Magnoliopsida</taxon>
        <taxon>Proteales</taxon>
        <taxon>Nelumbonaceae</taxon>
        <taxon>Nelumbo</taxon>
    </lineage>
</organism>
<evidence type="ECO:0000313" key="6">
    <source>
        <dbReference type="Proteomes" id="UP000189703"/>
    </source>
</evidence>
<dbReference type="InterPro" id="IPR002182">
    <property type="entry name" value="NB-ARC"/>
</dbReference>
<dbReference type="InterPro" id="IPR050905">
    <property type="entry name" value="Plant_NBS-LRR"/>
</dbReference>
<dbReference type="InterPro" id="IPR036388">
    <property type="entry name" value="WH-like_DNA-bd_sf"/>
</dbReference>
<dbReference type="OrthoDB" id="736010at2759"/>
<dbReference type="RefSeq" id="XP_010272895.1">
    <property type="nucleotide sequence ID" value="XM_010274593.2"/>
</dbReference>
<dbReference type="AlphaFoldDB" id="A0A1U8B979"/>
<evidence type="ECO:0000256" key="1">
    <source>
        <dbReference type="ARBA" id="ARBA00008894"/>
    </source>
</evidence>
<dbReference type="InterPro" id="IPR042197">
    <property type="entry name" value="Apaf_helical"/>
</dbReference>
<evidence type="ECO:0000256" key="2">
    <source>
        <dbReference type="ARBA" id="ARBA00022737"/>
    </source>
</evidence>
<evidence type="ECO:0000313" key="7">
    <source>
        <dbReference type="RefSeq" id="XP_010272895.1"/>
    </source>
</evidence>
<dbReference type="Gene3D" id="1.10.10.10">
    <property type="entry name" value="Winged helix-like DNA-binding domain superfamily/Winged helix DNA-binding domain"/>
    <property type="match status" value="1"/>
</dbReference>
<dbReference type="eggNOG" id="KOG4658">
    <property type="taxonomic scope" value="Eukaryota"/>
</dbReference>
<dbReference type="OMA" id="NENIHMI"/>
<comment type="similarity">
    <text evidence="1">Belongs to the disease resistance NB-LRR family.</text>
</comment>
<dbReference type="Gene3D" id="3.40.50.300">
    <property type="entry name" value="P-loop containing nucleotide triphosphate hydrolases"/>
    <property type="match status" value="1"/>
</dbReference>
<protein>
    <submittedName>
        <fullName evidence="7">Disease resistance protein At4g27190-like</fullName>
    </submittedName>
</protein>
<dbReference type="InterPro" id="IPR027417">
    <property type="entry name" value="P-loop_NTPase"/>
</dbReference>
<dbReference type="GO" id="GO:0005524">
    <property type="term" value="F:ATP binding"/>
    <property type="evidence" value="ECO:0007669"/>
    <property type="project" value="UniProtKB-KW"/>
</dbReference>
<dbReference type="KEGG" id="nnu:104608556"/>
<keyword evidence="4" id="KW-0547">Nucleotide-binding</keyword>
<accession>A0A1U8B979</accession>